<dbReference type="AlphaFoldDB" id="G9ZE05"/>
<dbReference type="HOGENOM" id="CLU_025711_3_1_6"/>
<dbReference type="InterPro" id="IPR051606">
    <property type="entry name" value="Polyketide_Oxido-like"/>
</dbReference>
<dbReference type="Gene3D" id="3.40.50.720">
    <property type="entry name" value="NAD(P)-binding Rossmann-like Domain"/>
    <property type="match status" value="1"/>
</dbReference>
<evidence type="ECO:0000313" key="2">
    <source>
        <dbReference type="EMBL" id="EHM55030.1"/>
    </source>
</evidence>
<proteinExistence type="predicted"/>
<dbReference type="PANTHER" id="PTHR43355">
    <property type="entry name" value="FLAVIN REDUCTASE (NADPH)"/>
    <property type="match status" value="1"/>
</dbReference>
<accession>G9ZE05</accession>
<organism evidence="2 3">
    <name type="scientific">Cardiobacterium valvarum F0432</name>
    <dbReference type="NCBI Taxonomy" id="797473"/>
    <lineage>
        <taxon>Bacteria</taxon>
        <taxon>Pseudomonadati</taxon>
        <taxon>Pseudomonadota</taxon>
        <taxon>Gammaproteobacteria</taxon>
        <taxon>Cardiobacteriales</taxon>
        <taxon>Cardiobacteriaceae</taxon>
        <taxon>Cardiobacterium</taxon>
    </lineage>
</organism>
<dbReference type="Pfam" id="PF13460">
    <property type="entry name" value="NAD_binding_10"/>
    <property type="match status" value="1"/>
</dbReference>
<feature type="domain" description="NAD(P)-binding" evidence="1">
    <location>
        <begin position="36"/>
        <end position="185"/>
    </location>
</feature>
<dbReference type="STRING" id="797473.HMPREF9080_00989"/>
<dbReference type="EMBL" id="AGCM01000051">
    <property type="protein sequence ID" value="EHM55030.1"/>
    <property type="molecule type" value="Genomic_DNA"/>
</dbReference>
<dbReference type="GO" id="GO:0016646">
    <property type="term" value="F:oxidoreductase activity, acting on the CH-NH group of donors, NAD or NADP as acceptor"/>
    <property type="evidence" value="ECO:0007669"/>
    <property type="project" value="TreeGrafter"/>
</dbReference>
<comment type="caution">
    <text evidence="2">The sequence shown here is derived from an EMBL/GenBank/DDBJ whole genome shotgun (WGS) entry which is preliminary data.</text>
</comment>
<protein>
    <submittedName>
        <fullName evidence="2">NAD dependent epimerase/dehydratase family protein</fullName>
    </submittedName>
</protein>
<dbReference type="InterPro" id="IPR036291">
    <property type="entry name" value="NAD(P)-bd_dom_sf"/>
</dbReference>
<dbReference type="PATRIC" id="fig|797473.3.peg.803"/>
<dbReference type="InterPro" id="IPR016040">
    <property type="entry name" value="NAD(P)-bd_dom"/>
</dbReference>
<dbReference type="PANTHER" id="PTHR43355:SF2">
    <property type="entry name" value="FLAVIN REDUCTASE (NADPH)"/>
    <property type="match status" value="1"/>
</dbReference>
<dbReference type="SUPFAM" id="SSF51735">
    <property type="entry name" value="NAD(P)-binding Rossmann-fold domains"/>
    <property type="match status" value="1"/>
</dbReference>
<name>G9ZE05_9GAMM</name>
<evidence type="ECO:0000259" key="1">
    <source>
        <dbReference type="Pfam" id="PF13460"/>
    </source>
</evidence>
<evidence type="ECO:0000313" key="3">
    <source>
        <dbReference type="Proteomes" id="UP000004750"/>
    </source>
</evidence>
<reference evidence="2 3" key="1">
    <citation type="submission" date="2011-08" db="EMBL/GenBank/DDBJ databases">
        <authorList>
            <person name="Weinstock G."/>
            <person name="Sodergren E."/>
            <person name="Clifton S."/>
            <person name="Fulton L."/>
            <person name="Fulton B."/>
            <person name="Courtney L."/>
            <person name="Fronick C."/>
            <person name="Harrison M."/>
            <person name="Strong C."/>
            <person name="Farmer C."/>
            <person name="Delahaunty K."/>
            <person name="Markovic C."/>
            <person name="Hall O."/>
            <person name="Minx P."/>
            <person name="Tomlinson C."/>
            <person name="Mitreva M."/>
            <person name="Hou S."/>
            <person name="Chen J."/>
            <person name="Wollam A."/>
            <person name="Pepin K.H."/>
            <person name="Johnson M."/>
            <person name="Bhonagiri V."/>
            <person name="Zhang X."/>
            <person name="Suruliraj S."/>
            <person name="Warren W."/>
            <person name="Chinwalla A."/>
            <person name="Mardis E.R."/>
            <person name="Wilson R.K."/>
        </authorList>
    </citation>
    <scope>NUCLEOTIDE SEQUENCE [LARGE SCALE GENOMIC DNA]</scope>
    <source>
        <strain evidence="2 3">F0432</strain>
    </source>
</reference>
<sequence>MGEAQAALSMLTSPAYNKGSFTWLLSEVFMKYAVIGGTGYVGDAVVRELAARGHAVTAFARHTDKVFAAPNVQAVRADVHDADFAAQLAGFDAVISAFSPGWDNPHFARDFTAAYAAIVAAAQTAQVPYLLVIGGAGSLLVDGVALVDTPDFPLQLFAVADAERNLWRDLCRKREVNWAFLAPPLRFGEDRAARPARTGHYRLGTDTLLLANDGPAGIGLADLAVAIVDDVERKAHLHQHFTVAAV</sequence>
<dbReference type="Proteomes" id="UP000004750">
    <property type="component" value="Unassembled WGS sequence"/>
</dbReference>
<gene>
    <name evidence="2" type="ORF">HMPREF9080_00989</name>
</gene>